<feature type="region of interest" description="Disordered" evidence="9">
    <location>
        <begin position="1"/>
        <end position="31"/>
    </location>
</feature>
<dbReference type="GO" id="GO:0006891">
    <property type="term" value="P:intra-Golgi vesicle-mediated transport"/>
    <property type="evidence" value="ECO:0007669"/>
    <property type="project" value="TreeGrafter"/>
</dbReference>
<dbReference type="FunCoup" id="A0A1Y1UKD1">
    <property type="interactions" value="583"/>
</dbReference>
<keyword evidence="4" id="KW-0813">Transport</keyword>
<keyword evidence="13" id="KW-1185">Reference proteome</keyword>
<dbReference type="Pfam" id="PF04136">
    <property type="entry name" value="COG3_N"/>
    <property type="match status" value="1"/>
</dbReference>
<evidence type="ECO:0000256" key="9">
    <source>
        <dbReference type="SAM" id="MobiDB-lite"/>
    </source>
</evidence>
<dbReference type="EMBL" id="NBSH01000004">
    <property type="protein sequence ID" value="ORX38511.1"/>
    <property type="molecule type" value="Genomic_DNA"/>
</dbReference>
<evidence type="ECO:0000256" key="4">
    <source>
        <dbReference type="ARBA" id="ARBA00022448"/>
    </source>
</evidence>
<dbReference type="OrthoDB" id="296793at2759"/>
<feature type="compositionally biased region" description="Low complexity" evidence="9">
    <location>
        <begin position="14"/>
        <end position="31"/>
    </location>
</feature>
<dbReference type="AlphaFoldDB" id="A0A1Y1UKD1"/>
<dbReference type="GO" id="GO:0017119">
    <property type="term" value="C:Golgi transport complex"/>
    <property type="evidence" value="ECO:0007669"/>
    <property type="project" value="TreeGrafter"/>
</dbReference>
<gene>
    <name evidence="12" type="ORF">BD324DRAFT_621144</name>
</gene>
<evidence type="ECO:0000256" key="1">
    <source>
        <dbReference type="ARBA" id="ARBA00004395"/>
    </source>
</evidence>
<dbReference type="Pfam" id="PF20671">
    <property type="entry name" value="COG3_C"/>
    <property type="match status" value="1"/>
</dbReference>
<feature type="compositionally biased region" description="Polar residues" evidence="9">
    <location>
        <begin position="111"/>
        <end position="134"/>
    </location>
</feature>
<protein>
    <recommendedName>
        <fullName evidence="3">Conserved oligomeric Golgi complex subunit 3</fullName>
    </recommendedName>
    <alternativeName>
        <fullName evidence="8">Component of oligomeric Golgi complex 3</fullName>
    </alternativeName>
</protein>
<dbReference type="InterPro" id="IPR048320">
    <property type="entry name" value="COG3_N"/>
</dbReference>
<sequence length="924" mass="103145">MSRPGTPQYAVRRPPVNSSSNTTRSTTPTVRNVMTLEKWESLCPLTDEQVQSIGEVKERLGQRPLPSKFSDMPAAESSAQGAARASPIAPRPSRIADLLPPSSPRRPQSPAMSTASSTLRSNVGTPVPGQSSNHFLPDPLHPMAIATPQQFHDHFSALTLFTEHEQDSLYRDHLAEVTALREKCDDLIEVLQGGEVEVGEMLKFLAYVEERSESLRGACEDLLEEQTHLLTHTSQLAHRLTFFTFLDTAQRTLNTPDADLVLSENFLPMVKRLEECLGYLGEHRDFKDSELFLIRYQQCMTRSMALIRIHFVNTIRNISLEVNKRMNDKSLSETAIQALIYTKFTSLSPSLRPLVAELEYRASLNPDELNSLLAECHSAWVSARQSLVGPRVAQEIGRMDPDGYDLVDLTRAGCSYLKSACQDEFNLYKHFFLSGEPALYGFLESLCDYLYDHIRPRILHEPSLETLCGVCTVLQALMVKDVASYPADEDPDEVIFSPSTSPFTETPERGGGGGDYFFGPDESFTTRQGRTGSLRGYSGTGLMATPADGGSNLTKRENRRKPLARLHIEVLLRMVLQDAQTRLAFRAQAMLRADVELYAPKDEDLDYPAKVASQKAKIGQRQLSISLDPDDDDEPAFLSLPPTSVQDTWYPTLRSTLWILSCLYTYVEGSVFEDLAQEAVVNCRRSLSSASEHLAAKKNDKTLPIDAKLFLVRHLLILKEMTGGLELGRRDRHRDWRGISDFLRSLLDTAGTMLGYGRGAIIRSGEALPDAKTDVDQTLKLACEDLIQICTADATAPLTNFLEGCTVYLSSRSSTTSDLSSQVFATPEEVQKAHKTFKNNLRTRVNEWKAKLMLYLQDEETVKVLLPPTYNSIVDAYRKFHDLIRAEYDFSTASSVMTPSSVHNLLLEGQENHTNGAASPNRRS</sequence>
<evidence type="ECO:0000259" key="10">
    <source>
        <dbReference type="Pfam" id="PF04136"/>
    </source>
</evidence>
<evidence type="ECO:0000256" key="8">
    <source>
        <dbReference type="ARBA" id="ARBA00031339"/>
    </source>
</evidence>
<accession>A0A1Y1UKD1</accession>
<evidence type="ECO:0000313" key="12">
    <source>
        <dbReference type="EMBL" id="ORX38511.1"/>
    </source>
</evidence>
<evidence type="ECO:0000256" key="5">
    <source>
        <dbReference type="ARBA" id="ARBA00022927"/>
    </source>
</evidence>
<dbReference type="STRING" id="4999.A0A1Y1UKD1"/>
<proteinExistence type="inferred from homology"/>
<dbReference type="GO" id="GO:0007030">
    <property type="term" value="P:Golgi organization"/>
    <property type="evidence" value="ECO:0007669"/>
    <property type="project" value="TreeGrafter"/>
</dbReference>
<comment type="caution">
    <text evidence="12">The sequence shown here is derived from an EMBL/GenBank/DDBJ whole genome shotgun (WGS) entry which is preliminary data.</text>
</comment>
<keyword evidence="6" id="KW-0333">Golgi apparatus</keyword>
<feature type="region of interest" description="Disordered" evidence="9">
    <location>
        <begin position="536"/>
        <end position="555"/>
    </location>
</feature>
<dbReference type="RefSeq" id="XP_021872433.1">
    <property type="nucleotide sequence ID" value="XM_022015363.1"/>
</dbReference>
<keyword evidence="7" id="KW-0472">Membrane</keyword>
<feature type="compositionally biased region" description="Low complexity" evidence="9">
    <location>
        <begin position="74"/>
        <end position="96"/>
    </location>
</feature>
<dbReference type="InParanoid" id="A0A1Y1UKD1"/>
<dbReference type="PANTHER" id="PTHR13302:SF8">
    <property type="entry name" value="CONSERVED OLIGOMERIC GOLGI COMPLEX SUBUNIT 3"/>
    <property type="match status" value="1"/>
</dbReference>
<feature type="domain" description="Conserved oligomeric Golgi complex subunit 3 N-terminal" evidence="10">
    <location>
        <begin position="173"/>
        <end position="317"/>
    </location>
</feature>
<dbReference type="GO" id="GO:0006886">
    <property type="term" value="P:intracellular protein transport"/>
    <property type="evidence" value="ECO:0007669"/>
    <property type="project" value="InterPro"/>
</dbReference>
<organism evidence="12 13">
    <name type="scientific">Kockovaella imperatae</name>
    <dbReference type="NCBI Taxonomy" id="4999"/>
    <lineage>
        <taxon>Eukaryota</taxon>
        <taxon>Fungi</taxon>
        <taxon>Dikarya</taxon>
        <taxon>Basidiomycota</taxon>
        <taxon>Agaricomycotina</taxon>
        <taxon>Tremellomycetes</taxon>
        <taxon>Tremellales</taxon>
        <taxon>Cuniculitremaceae</taxon>
        <taxon>Kockovaella</taxon>
    </lineage>
</organism>
<dbReference type="GeneID" id="33557172"/>
<feature type="domain" description="Conserved oligomeric Golgi complex subunit 3 C-terminal" evidence="11">
    <location>
        <begin position="338"/>
        <end position="722"/>
    </location>
</feature>
<feature type="region of interest" description="Disordered" evidence="9">
    <location>
        <begin position="490"/>
        <end position="512"/>
    </location>
</feature>
<dbReference type="GO" id="GO:0000139">
    <property type="term" value="C:Golgi membrane"/>
    <property type="evidence" value="ECO:0007669"/>
    <property type="project" value="UniProtKB-SubCell"/>
</dbReference>
<dbReference type="InterPro" id="IPR048685">
    <property type="entry name" value="COG3_C"/>
</dbReference>
<comment type="similarity">
    <text evidence="2">Belongs to the COG3 family.</text>
</comment>
<evidence type="ECO:0000259" key="11">
    <source>
        <dbReference type="Pfam" id="PF20671"/>
    </source>
</evidence>
<dbReference type="InterPro" id="IPR007265">
    <property type="entry name" value="COG_su3"/>
</dbReference>
<evidence type="ECO:0000256" key="6">
    <source>
        <dbReference type="ARBA" id="ARBA00023034"/>
    </source>
</evidence>
<dbReference type="GO" id="GO:0005801">
    <property type="term" value="C:cis-Golgi network"/>
    <property type="evidence" value="ECO:0007669"/>
    <property type="project" value="InterPro"/>
</dbReference>
<evidence type="ECO:0000256" key="7">
    <source>
        <dbReference type="ARBA" id="ARBA00023136"/>
    </source>
</evidence>
<name>A0A1Y1UKD1_9TREE</name>
<feature type="region of interest" description="Disordered" evidence="9">
    <location>
        <begin position="58"/>
        <end position="137"/>
    </location>
</feature>
<comment type="subcellular location">
    <subcellularLocation>
        <location evidence="1">Golgi apparatus membrane</location>
        <topology evidence="1">Peripheral membrane protein</topology>
    </subcellularLocation>
</comment>
<reference evidence="12 13" key="1">
    <citation type="submission" date="2017-03" db="EMBL/GenBank/DDBJ databases">
        <title>Widespread Adenine N6-methylation of Active Genes in Fungi.</title>
        <authorList>
            <consortium name="DOE Joint Genome Institute"/>
            <person name="Mondo S.J."/>
            <person name="Dannebaum R.O."/>
            <person name="Kuo R.C."/>
            <person name="Louie K.B."/>
            <person name="Bewick A.J."/>
            <person name="Labutti K."/>
            <person name="Haridas S."/>
            <person name="Kuo A."/>
            <person name="Salamov A."/>
            <person name="Ahrendt S.R."/>
            <person name="Lau R."/>
            <person name="Bowen B.P."/>
            <person name="Lipzen A."/>
            <person name="Sullivan W."/>
            <person name="Andreopoulos W.B."/>
            <person name="Clum A."/>
            <person name="Lindquist E."/>
            <person name="Daum C."/>
            <person name="Northen T.R."/>
            <person name="Ramamoorthy G."/>
            <person name="Schmitz R.J."/>
            <person name="Gryganskyi A."/>
            <person name="Culley D."/>
            <person name="Magnuson J."/>
            <person name="James T.Y."/>
            <person name="O'Malley M.A."/>
            <person name="Stajich J.E."/>
            <person name="Spatafora J.W."/>
            <person name="Visel A."/>
            <person name="Grigoriev I.V."/>
        </authorList>
    </citation>
    <scope>NUCLEOTIDE SEQUENCE [LARGE SCALE GENOMIC DNA]</scope>
    <source>
        <strain evidence="12 13">NRRL Y-17943</strain>
    </source>
</reference>
<evidence type="ECO:0000256" key="2">
    <source>
        <dbReference type="ARBA" id="ARBA00009936"/>
    </source>
</evidence>
<dbReference type="PANTHER" id="PTHR13302">
    <property type="entry name" value="CONSERVED OLIGOMERIC GOLGI COMPLEX COMPONENT 3"/>
    <property type="match status" value="1"/>
</dbReference>
<keyword evidence="5" id="KW-0653">Protein transport</keyword>
<dbReference type="Proteomes" id="UP000193218">
    <property type="component" value="Unassembled WGS sequence"/>
</dbReference>
<evidence type="ECO:0000256" key="3">
    <source>
        <dbReference type="ARBA" id="ARBA00020976"/>
    </source>
</evidence>
<evidence type="ECO:0000313" key="13">
    <source>
        <dbReference type="Proteomes" id="UP000193218"/>
    </source>
</evidence>